<organism evidence="4 5">
    <name type="scientific">Eimeria acervulina</name>
    <name type="common">Coccidian parasite</name>
    <dbReference type="NCBI Taxonomy" id="5801"/>
    <lineage>
        <taxon>Eukaryota</taxon>
        <taxon>Sar</taxon>
        <taxon>Alveolata</taxon>
        <taxon>Apicomplexa</taxon>
        <taxon>Conoidasida</taxon>
        <taxon>Coccidia</taxon>
        <taxon>Eucoccidiorida</taxon>
        <taxon>Eimeriorina</taxon>
        <taxon>Eimeriidae</taxon>
        <taxon>Eimeria</taxon>
    </lineage>
</organism>
<gene>
    <name evidence="4" type="ORF">EAH_00036630</name>
</gene>
<keyword evidence="5" id="KW-1185">Reference proteome</keyword>
<feature type="compositionally biased region" description="Low complexity" evidence="2">
    <location>
        <begin position="474"/>
        <end position="489"/>
    </location>
</feature>
<sequence>MSRLSKRPAALVVLHGCLLALLCVAAEPAARTVQVQYVTNNAADTKAVSSAHSQDLQLLSLVEAETAQTHISAVQDPARYCSDVGASMTHFCQTLKEFAAAVLVTEQLDGVDCAYKTLQELREEARQQKIERKARKKQAAAEAKAAKAAKARARRIAKGILAAGAAQNAESHSLKKTSLRPPAAAAAAATAATTVTSLLQLPSLSDQAAHQEELAKAYARQVQTARQNSKANVLLLCGMAKELLAGIIAAASTAPEGSTFELDFAAVEGSLRSVLIQGSSFAQPLAVFCVAIIEEALSGINAKNKTAADAQTEACLSLNDLQTVATAAAKQKAELTAAQLQTPAATINQQVRSNVAGTATAGITEQMAQQAVDLSSTPTAGGGVKLVVGSQENPIEIPSTPQVDLSTETPVVVPPMPSVLLPGGAPDVSIAKGGGAAGGAGGAAGGAGGAAGGAGGAAPGGGGGFSATISSHAPGSSPMGMGVSSVSIHPHSHPSGGGSSSSSGSMQGLPGQPTSVHIMRFGDGPGAQGGPHGASGGPVITSSVRVTDHYGQGGPTGVPHSRGVQVLHVDSEGTPEGAAAGGPPQGQGQMYGAGAMGHPPMGSAPTAVYRVRFGDNSGGQQQQQQQQQQQPTHPGATHISFGVEGPQGPPGTGGGYWRVQGGGDGGGAAAGAPGFGSLQQRIGTPDPNQLFVPGFNATSVTLSGLPFYATMGQVPQFGARFHGIQPDFILGNAGTRSDVCVTEAMLVPSSNWGPRQRWMVDAFGGLPHSLGAYAAAAVERWALKRAHEATDHVFVLFTDRNTIKTHVDNLLKKYQMQLQETTSPAPSFNSLTSSPCRSIADEARRLFFDLFSTSRLFGLVSSNPAANARLRLRAHQLQNQGITPVMPAAVDVALSEELRKIQNSIHSVLASSVFSLDTTLMKLNSAAFHALTLSIGFFGGLASSVPSLPETEQAVLQAAQERMLSFWSSGSDGSRKKRKNKKEAKAAAAAAIDGSLLRAIEDYTSGLERLVTVMMHSAHAQHLYNLAAHTWIQIRSIYNAAEGFKPQKNPTANPRSKQLAAVFSKLWFDMDATALQLQQQQQQVGSSPSLLKPFGAVLASIALQLAFFLHSVVEEYQRGFWSKAGASVKAFFQEVKTIDMGQVAATVELSGKRQTAGRTILKQKKVSVKSSALPYLLNKLLAEYTDPLDILRVAQDLASRCNAPTKQEAPKKRRILKRSKPINLDDDRVAQMLSSKFVLDSWCLLYKDFVAKNMTGVRNTKNGNKLFLHLEAELDKTAEIVLRPSVSGAAAASSWVLNIKCPFMKDFLDAELRQTTRRKMLQYAI</sequence>
<dbReference type="EMBL" id="HG673404">
    <property type="protein sequence ID" value="CDI83369.1"/>
    <property type="molecule type" value="Genomic_DNA"/>
</dbReference>
<feature type="compositionally biased region" description="Low complexity" evidence="2">
    <location>
        <begin position="620"/>
        <end position="630"/>
    </location>
</feature>
<dbReference type="VEuPathDB" id="ToxoDB:EAH_00036630"/>
<dbReference type="RefSeq" id="XP_013247499.1">
    <property type="nucleotide sequence ID" value="XM_013392045.1"/>
</dbReference>
<proteinExistence type="predicted"/>
<feature type="region of interest" description="Disordered" evidence="2">
    <location>
        <begin position="435"/>
        <end position="516"/>
    </location>
</feature>
<reference evidence="4" key="1">
    <citation type="submission" date="2013-10" db="EMBL/GenBank/DDBJ databases">
        <title>Genomic analysis of the causative agents of coccidiosis in chickens.</title>
        <authorList>
            <person name="Reid A.J."/>
            <person name="Blake D."/>
            <person name="Billington K."/>
            <person name="Browne H."/>
            <person name="Dunn M."/>
            <person name="Hung S."/>
            <person name="Kawahara F."/>
            <person name="Miranda-Saavedra D."/>
            <person name="Mourier T."/>
            <person name="Nagra H."/>
            <person name="Otto T.D."/>
            <person name="Rawlings N."/>
            <person name="Sanchez A."/>
            <person name="Sanders M."/>
            <person name="Subramaniam C."/>
            <person name="Tay Y."/>
            <person name="Dear P."/>
            <person name="Doerig C."/>
            <person name="Gruber A."/>
            <person name="Parkinson J."/>
            <person name="Shirley M."/>
            <person name="Wan K.L."/>
            <person name="Berriman M."/>
            <person name="Tomley F."/>
            <person name="Pain A."/>
        </authorList>
    </citation>
    <scope>NUCLEOTIDE SEQUENCE [LARGE SCALE GENOMIC DNA]</scope>
    <source>
        <strain evidence="4">Houghton</strain>
    </source>
</reference>
<keyword evidence="3" id="KW-0732">Signal</keyword>
<dbReference type="GeneID" id="25271733"/>
<evidence type="ECO:0000313" key="4">
    <source>
        <dbReference type="EMBL" id="CDI83369.1"/>
    </source>
</evidence>
<evidence type="ECO:0000313" key="5">
    <source>
        <dbReference type="Proteomes" id="UP000018050"/>
    </source>
</evidence>
<dbReference type="Proteomes" id="UP000018050">
    <property type="component" value="Unassembled WGS sequence"/>
</dbReference>
<feature type="compositionally biased region" description="Gly residues" evidence="2">
    <location>
        <begin position="650"/>
        <end position="669"/>
    </location>
</feature>
<dbReference type="OrthoDB" id="329794at2759"/>
<feature type="compositionally biased region" description="Gly residues" evidence="2">
    <location>
        <begin position="435"/>
        <end position="465"/>
    </location>
</feature>
<feature type="region of interest" description="Disordered" evidence="2">
    <location>
        <begin position="572"/>
        <end position="682"/>
    </location>
</feature>
<evidence type="ECO:0000256" key="1">
    <source>
        <dbReference type="SAM" id="Coils"/>
    </source>
</evidence>
<feature type="signal peptide" evidence="3">
    <location>
        <begin position="1"/>
        <end position="25"/>
    </location>
</feature>
<evidence type="ECO:0000256" key="3">
    <source>
        <dbReference type="SAM" id="SignalP"/>
    </source>
</evidence>
<keyword evidence="1" id="KW-0175">Coiled coil</keyword>
<dbReference type="OMA" id="HIMRFGD"/>
<accession>U6GXU0</accession>
<evidence type="ECO:0000256" key="2">
    <source>
        <dbReference type="SAM" id="MobiDB-lite"/>
    </source>
</evidence>
<feature type="compositionally biased region" description="Gly residues" evidence="2">
    <location>
        <begin position="579"/>
        <end position="595"/>
    </location>
</feature>
<reference evidence="4" key="2">
    <citation type="submission" date="2013-10" db="EMBL/GenBank/DDBJ databases">
        <authorList>
            <person name="Aslett M."/>
        </authorList>
    </citation>
    <scope>NUCLEOTIDE SEQUENCE [LARGE SCALE GENOMIC DNA]</scope>
    <source>
        <strain evidence="4">Houghton</strain>
    </source>
</reference>
<feature type="chain" id="PRO_5006758145" evidence="3">
    <location>
        <begin position="26"/>
        <end position="1325"/>
    </location>
</feature>
<protein>
    <submittedName>
        <fullName evidence="4">Rhoptry neck protein 5, related</fullName>
    </submittedName>
</protein>
<name>U6GXU0_EIMAC</name>
<feature type="coiled-coil region" evidence="1">
    <location>
        <begin position="108"/>
        <end position="156"/>
    </location>
</feature>
<feature type="non-terminal residue" evidence="4">
    <location>
        <position position="1325"/>
    </location>
</feature>